<proteinExistence type="predicted"/>
<organism evidence="2 3">
    <name type="scientific">Meloidogyne incognita</name>
    <name type="common">Southern root-knot nematode worm</name>
    <name type="synonym">Oxyuris incognita</name>
    <dbReference type="NCBI Taxonomy" id="6306"/>
    <lineage>
        <taxon>Eukaryota</taxon>
        <taxon>Metazoa</taxon>
        <taxon>Ecdysozoa</taxon>
        <taxon>Nematoda</taxon>
        <taxon>Chromadorea</taxon>
        <taxon>Rhabditida</taxon>
        <taxon>Tylenchina</taxon>
        <taxon>Tylenchomorpha</taxon>
        <taxon>Tylenchoidea</taxon>
        <taxon>Meloidogynidae</taxon>
        <taxon>Meloidogyninae</taxon>
        <taxon>Meloidogyne</taxon>
        <taxon>Meloidogyne incognita group</taxon>
    </lineage>
</organism>
<dbReference type="AlphaFoldDB" id="A0A914NCU5"/>
<dbReference type="WBParaSite" id="Minc3s04131g35558">
    <property type="protein sequence ID" value="Minc3s04131g35558"/>
    <property type="gene ID" value="Minc3s04131g35558"/>
</dbReference>
<name>A0A914NCU5_MELIC</name>
<accession>A0A914NCU5</accession>
<keyword evidence="1" id="KW-1133">Transmembrane helix</keyword>
<keyword evidence="1" id="KW-0472">Membrane</keyword>
<protein>
    <submittedName>
        <fullName evidence="3">Uncharacterized protein</fullName>
    </submittedName>
</protein>
<evidence type="ECO:0000313" key="3">
    <source>
        <dbReference type="WBParaSite" id="Minc3s04131g35558"/>
    </source>
</evidence>
<evidence type="ECO:0000313" key="2">
    <source>
        <dbReference type="Proteomes" id="UP000887563"/>
    </source>
</evidence>
<feature type="transmembrane region" description="Helical" evidence="1">
    <location>
        <begin position="108"/>
        <end position="135"/>
    </location>
</feature>
<keyword evidence="1" id="KW-0812">Transmembrane</keyword>
<evidence type="ECO:0000256" key="1">
    <source>
        <dbReference type="SAM" id="Phobius"/>
    </source>
</evidence>
<keyword evidence="2" id="KW-1185">Reference proteome</keyword>
<sequence>MSNRKNIFVLICNWLFEEVLRHHPRQYPLQAVWGLDVFVVVQEKQLTHPHLPKFNFIFHRQLIPSSHSNFSTSAGIKGKLCDVRCIIYPRCGKIIKFWLITHIISKQIFTISILFFIFLSFVSIKFSNWIIFFVVRSRNYIIINLLLSVPTLCNTFIIACVTHLLNKKT</sequence>
<feature type="transmembrane region" description="Helical" evidence="1">
    <location>
        <begin position="141"/>
        <end position="165"/>
    </location>
</feature>
<dbReference type="Proteomes" id="UP000887563">
    <property type="component" value="Unplaced"/>
</dbReference>
<reference evidence="3" key="1">
    <citation type="submission" date="2022-11" db="UniProtKB">
        <authorList>
            <consortium name="WormBaseParasite"/>
        </authorList>
    </citation>
    <scope>IDENTIFICATION</scope>
</reference>